<reference evidence="8 9" key="1">
    <citation type="submission" date="2023-06" db="EMBL/GenBank/DDBJ databases">
        <authorList>
            <person name="Oyuntsetseg B."/>
            <person name="Kim S.B."/>
        </authorList>
    </citation>
    <scope>NUCLEOTIDE SEQUENCE [LARGE SCALE GENOMIC DNA]</scope>
    <source>
        <strain evidence="8 9">2-15</strain>
    </source>
</reference>
<keyword evidence="3" id="KW-0378">Hydrolase</keyword>
<gene>
    <name evidence="8" type="ORF">QRX50_21240</name>
</gene>
<dbReference type="KEGG" id="acab:QRX50_21240"/>
<dbReference type="InterPro" id="IPR023828">
    <property type="entry name" value="Peptidase_S8_Ser-AS"/>
</dbReference>
<dbReference type="PROSITE" id="PS51892">
    <property type="entry name" value="SUBTILASE"/>
    <property type="match status" value="1"/>
</dbReference>
<proteinExistence type="inferred from homology"/>
<protein>
    <submittedName>
        <fullName evidence="8">S8 family serine peptidase</fullName>
    </submittedName>
</protein>
<accession>A0A9Y2IQU9</accession>
<feature type="chain" id="PRO_5040849532" evidence="6">
    <location>
        <begin position="29"/>
        <end position="639"/>
    </location>
</feature>
<evidence type="ECO:0000313" key="8">
    <source>
        <dbReference type="EMBL" id="WIX83103.1"/>
    </source>
</evidence>
<evidence type="ECO:0000256" key="6">
    <source>
        <dbReference type="SAM" id="SignalP"/>
    </source>
</evidence>
<feature type="domain" description="Peptidase S8/S53" evidence="7">
    <location>
        <begin position="247"/>
        <end position="623"/>
    </location>
</feature>
<dbReference type="GO" id="GO:0004252">
    <property type="term" value="F:serine-type endopeptidase activity"/>
    <property type="evidence" value="ECO:0007669"/>
    <property type="project" value="InterPro"/>
</dbReference>
<evidence type="ECO:0000256" key="3">
    <source>
        <dbReference type="ARBA" id="ARBA00022801"/>
    </source>
</evidence>
<dbReference type="InterPro" id="IPR034075">
    <property type="entry name" value="Glr3161-like_dom"/>
</dbReference>
<dbReference type="GO" id="GO:0006508">
    <property type="term" value="P:proteolysis"/>
    <property type="evidence" value="ECO:0007669"/>
    <property type="project" value="UniProtKB-KW"/>
</dbReference>
<keyword evidence="2" id="KW-0645">Protease</keyword>
<dbReference type="InterPro" id="IPR015500">
    <property type="entry name" value="Peptidase_S8_subtilisin-rel"/>
</dbReference>
<name>A0A9Y2IQU9_9PSEU</name>
<dbReference type="PROSITE" id="PS00138">
    <property type="entry name" value="SUBTILASE_SER"/>
    <property type="match status" value="1"/>
</dbReference>
<dbReference type="PANTHER" id="PTHR43806">
    <property type="entry name" value="PEPTIDASE S8"/>
    <property type="match status" value="1"/>
</dbReference>
<comment type="similarity">
    <text evidence="1 5">Belongs to the peptidase S8 family.</text>
</comment>
<dbReference type="SUPFAM" id="SSF52743">
    <property type="entry name" value="Subtilisin-like"/>
    <property type="match status" value="1"/>
</dbReference>
<dbReference type="RefSeq" id="WP_285973662.1">
    <property type="nucleotide sequence ID" value="NZ_CP127294.1"/>
</dbReference>
<dbReference type="PRINTS" id="PR00723">
    <property type="entry name" value="SUBTILISIN"/>
</dbReference>
<evidence type="ECO:0000256" key="4">
    <source>
        <dbReference type="ARBA" id="ARBA00022825"/>
    </source>
</evidence>
<dbReference type="InterPro" id="IPR036852">
    <property type="entry name" value="Peptidase_S8/S53_dom_sf"/>
</dbReference>
<dbReference type="PANTHER" id="PTHR43806:SF11">
    <property type="entry name" value="CEREVISIN-RELATED"/>
    <property type="match status" value="1"/>
</dbReference>
<dbReference type="AlphaFoldDB" id="A0A9Y2IQU9"/>
<evidence type="ECO:0000256" key="1">
    <source>
        <dbReference type="ARBA" id="ARBA00011073"/>
    </source>
</evidence>
<evidence type="ECO:0000256" key="5">
    <source>
        <dbReference type="PROSITE-ProRule" id="PRU01240"/>
    </source>
</evidence>
<dbReference type="InterPro" id="IPR050131">
    <property type="entry name" value="Peptidase_S8_subtilisin-like"/>
</dbReference>
<keyword evidence="4" id="KW-0720">Serine protease</keyword>
<dbReference type="Pfam" id="PF00082">
    <property type="entry name" value="Peptidase_S8"/>
    <property type="match status" value="1"/>
</dbReference>
<organism evidence="8 9">
    <name type="scientific">Amycolatopsis carbonis</name>
    <dbReference type="NCBI Taxonomy" id="715471"/>
    <lineage>
        <taxon>Bacteria</taxon>
        <taxon>Bacillati</taxon>
        <taxon>Actinomycetota</taxon>
        <taxon>Actinomycetes</taxon>
        <taxon>Pseudonocardiales</taxon>
        <taxon>Pseudonocardiaceae</taxon>
        <taxon>Amycolatopsis</taxon>
    </lineage>
</organism>
<evidence type="ECO:0000259" key="7">
    <source>
        <dbReference type="Pfam" id="PF00082"/>
    </source>
</evidence>
<evidence type="ECO:0000256" key="2">
    <source>
        <dbReference type="ARBA" id="ARBA00022670"/>
    </source>
</evidence>
<dbReference type="Proteomes" id="UP001236014">
    <property type="component" value="Chromosome"/>
</dbReference>
<feature type="signal peptide" evidence="6">
    <location>
        <begin position="1"/>
        <end position="28"/>
    </location>
</feature>
<dbReference type="CDD" id="cd05562">
    <property type="entry name" value="Peptidases_S53_like"/>
    <property type="match status" value="1"/>
</dbReference>
<dbReference type="EMBL" id="CP127294">
    <property type="protein sequence ID" value="WIX83103.1"/>
    <property type="molecule type" value="Genomic_DNA"/>
</dbReference>
<comment type="caution">
    <text evidence="5">Lacks conserved residue(s) required for the propagation of feature annotation.</text>
</comment>
<evidence type="ECO:0000313" key="9">
    <source>
        <dbReference type="Proteomes" id="UP001236014"/>
    </source>
</evidence>
<keyword evidence="6" id="KW-0732">Signal</keyword>
<dbReference type="InterPro" id="IPR000209">
    <property type="entry name" value="Peptidase_S8/S53_dom"/>
</dbReference>
<keyword evidence="9" id="KW-1185">Reference proteome</keyword>
<dbReference type="Gene3D" id="3.40.50.200">
    <property type="entry name" value="Peptidase S8/S53 domain"/>
    <property type="match status" value="2"/>
</dbReference>
<sequence length="639" mass="64277">MRGFSRAATRSVPLAVGVVLLGAGVASAQPSAADVVAQRTEAGISALQGIKKSLTPAERKQDSRLVIEKRLRADHVLAALLPDYRTGLPVANSGAVSVDITDLTGITGITGAAGTAVAQAVRAAGGTVRYASPDGAVRADLPLAAVDKIAARGDVSAVAPAAQAMTWHEQDPRRELVAQAVTQVSEGDKAHGADTARAEYGVTGSGIKVCVLSDGVNSLSKSQAAGELPAVDVPAGQAGSGDEGTAMLEIVHDLAPGATLGFATAFTSEASFAANIRALRTTGHCTVIVDDVAYFDESPFQDTQVAQAVNDVTAAGALYFSSAGNSGNLTDGTSGYYEGDFRASATTLPGISGTPHDFDPGSAVQTSDPLSAGSLGKPVALFWSDPWGKSGNDYDLFILNVSGSVVASSDNPQTGSQNPYEIASVPTTGSGYRVAVVKYSGADRFLALNVIRGRFVDSGSLRAFSTAGVTSGHSAAADAFSVAAAPAATAFGRPLETGDPANPAGPYPGQFTSASKWERFTSDGERHLFFNPDGTELTPGNVSSTGGATRAKPDLTAADGVATSVAGFQPFYGTSAAAPHAAAIAALLLSGKPTATPAEIRSALVSSAIDLGAPGYDPVTGAGVIMAGPALAALGVPQS</sequence>